<evidence type="ECO:0000313" key="3">
    <source>
        <dbReference type="Proteomes" id="UP000007076"/>
    </source>
</evidence>
<dbReference type="Gene3D" id="1.25.10.10">
    <property type="entry name" value="Leucine-rich Repeat Variant"/>
    <property type="match status" value="1"/>
</dbReference>
<name>E4N608_KITSK</name>
<dbReference type="EMBL" id="AP010968">
    <property type="protein sequence ID" value="BAJ26639.1"/>
    <property type="molecule type" value="Genomic_DNA"/>
</dbReference>
<dbReference type="SUPFAM" id="SSF48371">
    <property type="entry name" value="ARM repeat"/>
    <property type="match status" value="1"/>
</dbReference>
<gene>
    <name evidence="2" type="ordered locus">KSE_08000</name>
</gene>
<dbReference type="PATRIC" id="fig|452652.3.peg.787"/>
<dbReference type="AlphaFoldDB" id="E4N608"/>
<evidence type="ECO:0000313" key="2">
    <source>
        <dbReference type="EMBL" id="BAJ26639.1"/>
    </source>
</evidence>
<proteinExistence type="predicted"/>
<dbReference type="Proteomes" id="UP000007076">
    <property type="component" value="Chromosome"/>
</dbReference>
<reference evidence="2 3" key="1">
    <citation type="journal article" date="2010" name="DNA Res.">
        <title>Genome sequence of Kitasatospora setae NBRC 14216T: an evolutionary snapshot of the family Streptomycetaceae.</title>
        <authorList>
            <person name="Ichikawa N."/>
            <person name="Oguchi A."/>
            <person name="Ikeda H."/>
            <person name="Ishikawa J."/>
            <person name="Kitani S."/>
            <person name="Watanabe Y."/>
            <person name="Nakamura S."/>
            <person name="Katano Y."/>
            <person name="Kishi E."/>
            <person name="Sasagawa M."/>
            <person name="Ankai A."/>
            <person name="Fukui S."/>
            <person name="Hashimoto Y."/>
            <person name="Kamata S."/>
            <person name="Otoguro M."/>
            <person name="Tanikawa S."/>
            <person name="Nihira T."/>
            <person name="Horinouchi S."/>
            <person name="Ohnishi Y."/>
            <person name="Hayakawa M."/>
            <person name="Kuzuyama T."/>
            <person name="Arisawa A."/>
            <person name="Nomoto F."/>
            <person name="Miura H."/>
            <person name="Takahashi Y."/>
            <person name="Fujita N."/>
        </authorList>
    </citation>
    <scope>NUCLEOTIDE SEQUENCE [LARGE SCALE GENOMIC DNA]</scope>
    <source>
        <strain evidence="3">ATCC 33774 / DSM 43861 / JCM 3304 / KCC A-0304 / NBRC 14216 / KM-6054</strain>
    </source>
</reference>
<feature type="region of interest" description="Disordered" evidence="1">
    <location>
        <begin position="1"/>
        <end position="21"/>
    </location>
</feature>
<dbReference type="InterPro" id="IPR004155">
    <property type="entry name" value="PBS_lyase_HEAT"/>
</dbReference>
<keyword evidence="3" id="KW-1185">Reference proteome</keyword>
<dbReference type="KEGG" id="ksk:KSE_08000"/>
<accession>E4N608</accession>
<dbReference type="STRING" id="452652.KSE_08000"/>
<dbReference type="RefSeq" id="WP_014133958.1">
    <property type="nucleotide sequence ID" value="NC_016109.1"/>
</dbReference>
<protein>
    <submittedName>
        <fullName evidence="2">Uncharacterized protein</fullName>
    </submittedName>
</protein>
<dbReference type="Pfam" id="PF13646">
    <property type="entry name" value="HEAT_2"/>
    <property type="match status" value="1"/>
</dbReference>
<dbReference type="SMART" id="SM00567">
    <property type="entry name" value="EZ_HEAT"/>
    <property type="match status" value="4"/>
</dbReference>
<organism evidence="2 3">
    <name type="scientific">Kitasatospora setae (strain ATCC 33774 / DSM 43861 / JCM 3304 / KCC A-0304 / NBRC 14216 / KM-6054)</name>
    <name type="common">Streptomyces setae</name>
    <dbReference type="NCBI Taxonomy" id="452652"/>
    <lineage>
        <taxon>Bacteria</taxon>
        <taxon>Bacillati</taxon>
        <taxon>Actinomycetota</taxon>
        <taxon>Actinomycetes</taxon>
        <taxon>Kitasatosporales</taxon>
        <taxon>Streptomycetaceae</taxon>
        <taxon>Kitasatospora</taxon>
    </lineage>
</organism>
<dbReference type="eggNOG" id="COG1413">
    <property type="taxonomic scope" value="Bacteria"/>
</dbReference>
<sequence length="341" mass="35046">MIDSDPGTGPTTADGRHVAAARSAPVDDALRAAGAMAGAADPAVRAAGHLRLGRRAQVGVDEVRAWVADAVLALAADERDAGVLPALVRALESTQDGRALPVLLGLAGHPAWEVREAVARGLPFLGGEESGPRRVRALLALSRDEDPDVRGAAVFSLGTLEESPDPAVPDALRERLADADPDVAAEAVRGLARRRGAAVVPRLLALLRAEAAGADGPHPLTLSAAAVLGQPELLPALAELAAADAADERVGEALAACDPERTGRLDALAWEVLTALHARRPDLDAALSRTRFTTELTLRVGPRPGRDGGYCAAALLRRADDDPAAAAALVDADHPPAAVSR</sequence>
<evidence type="ECO:0000256" key="1">
    <source>
        <dbReference type="SAM" id="MobiDB-lite"/>
    </source>
</evidence>
<dbReference type="InterPro" id="IPR016024">
    <property type="entry name" value="ARM-type_fold"/>
</dbReference>
<dbReference type="InterPro" id="IPR011989">
    <property type="entry name" value="ARM-like"/>
</dbReference>
<dbReference type="HOGENOM" id="CLU_813249_0_0_11"/>